<sequence length="574" mass="63478">MKTQLRAKDEPWLKHYPENVRWDTPLKCMPLDMFFDEAMDKYRGRPGADFLGRKYSYGEIETLTNQFAKGLQKIGVGKGTKVGLCLPNTPYSIICYFGALKAGATIVNYNPLYVERELAFQIDNSETEIMVTTDLALVYPRVKAMLGRTGLQKIVVCKMSDALPGLKSLLLKTIKRKHVSKISYDAQVLSFDRMTDNDGHYQNINIDPQTDVAVFQYTGGTSGTPQGAMLTHANITASIAQILAYTEPMGLLIAGEEKLIGILPFFHVFAMNAVMNLGIAIGAEIILLPRFDVDLTLKTIHRTKATVLAAVPTIYTALNTAKNLSKYDLSSLKYCNSGGAPLPEEVHSKFRELTGSEILEGYGLSETSALACCMPPNGPSKPGSVGIPVAGTIVDIRDPDNSGIVLPQGEKGEICVRGPQVMKGYWRCSEDSLNACKNGLLRTGDIGYMDEDGYFFIVDRKKDLILCSGYNVYPRMIEEAIYLHPSVEEVSVIAIPDKYRGQSPKAFVRLRAGETLSDTELRDFLKDKLSKIEMPSQIEFRSELPRTMVGKLSKKELIAEEQAKLQMQDSGEVS</sequence>
<dbReference type="GO" id="GO:0016405">
    <property type="term" value="F:CoA-ligase activity"/>
    <property type="evidence" value="ECO:0007669"/>
    <property type="project" value="TreeGrafter"/>
</dbReference>
<dbReference type="PANTHER" id="PTHR24096">
    <property type="entry name" value="LONG-CHAIN-FATTY-ACID--COA LIGASE"/>
    <property type="match status" value="1"/>
</dbReference>
<protein>
    <submittedName>
        <fullName evidence="3">Long-chain fatty acid--CoA ligase</fullName>
    </submittedName>
</protein>
<dbReference type="Gene3D" id="3.30.300.30">
    <property type="match status" value="1"/>
</dbReference>
<dbReference type="InterPro" id="IPR000873">
    <property type="entry name" value="AMP-dep_synth/lig_dom"/>
</dbReference>
<proteinExistence type="predicted"/>
<reference evidence="3" key="1">
    <citation type="journal article" date="2020" name="mSystems">
        <title>Genome- and Community-Level Interaction Insights into Carbon Utilization and Element Cycling Functions of Hydrothermarchaeota in Hydrothermal Sediment.</title>
        <authorList>
            <person name="Zhou Z."/>
            <person name="Liu Y."/>
            <person name="Xu W."/>
            <person name="Pan J."/>
            <person name="Luo Z.H."/>
            <person name="Li M."/>
        </authorList>
    </citation>
    <scope>NUCLEOTIDE SEQUENCE [LARGE SCALE GENOMIC DNA]</scope>
    <source>
        <strain evidence="3">HyVt-538</strain>
    </source>
</reference>
<dbReference type="Proteomes" id="UP000885806">
    <property type="component" value="Unassembled WGS sequence"/>
</dbReference>
<accession>A0A7V5NWV0</accession>
<dbReference type="CDD" id="cd05936">
    <property type="entry name" value="FC-FACS_FadD_like"/>
    <property type="match status" value="1"/>
</dbReference>
<comment type="caution">
    <text evidence="3">The sequence shown here is derived from an EMBL/GenBank/DDBJ whole genome shotgun (WGS) entry which is preliminary data.</text>
</comment>
<gene>
    <name evidence="3" type="ORF">ENK01_02170</name>
</gene>
<dbReference type="Gene3D" id="3.40.50.980">
    <property type="match status" value="2"/>
</dbReference>
<evidence type="ECO:0000259" key="1">
    <source>
        <dbReference type="Pfam" id="PF00501"/>
    </source>
</evidence>
<evidence type="ECO:0000259" key="2">
    <source>
        <dbReference type="Pfam" id="PF13193"/>
    </source>
</evidence>
<dbReference type="InterPro" id="IPR045851">
    <property type="entry name" value="AMP-bd_C_sf"/>
</dbReference>
<feature type="domain" description="AMP-binding enzyme C-terminal" evidence="2">
    <location>
        <begin position="477"/>
        <end position="551"/>
    </location>
</feature>
<dbReference type="EMBL" id="DROP01000149">
    <property type="protein sequence ID" value="HHI88734.1"/>
    <property type="molecule type" value="Genomic_DNA"/>
</dbReference>
<name>A0A7V5NWV0_9PROT</name>
<dbReference type="Pfam" id="PF13193">
    <property type="entry name" value="AMP-binding_C"/>
    <property type="match status" value="1"/>
</dbReference>
<dbReference type="AlphaFoldDB" id="A0A7V5NWV0"/>
<evidence type="ECO:0000313" key="3">
    <source>
        <dbReference type="EMBL" id="HHI88734.1"/>
    </source>
</evidence>
<dbReference type="InterPro" id="IPR025110">
    <property type="entry name" value="AMP-bd_C"/>
</dbReference>
<organism evidence="3">
    <name type="scientific">Hellea balneolensis</name>
    <dbReference type="NCBI Taxonomy" id="287478"/>
    <lineage>
        <taxon>Bacteria</taxon>
        <taxon>Pseudomonadati</taxon>
        <taxon>Pseudomonadota</taxon>
        <taxon>Alphaproteobacteria</taxon>
        <taxon>Maricaulales</taxon>
        <taxon>Robiginitomaculaceae</taxon>
        <taxon>Hellea</taxon>
    </lineage>
</organism>
<dbReference type="Pfam" id="PF00501">
    <property type="entry name" value="AMP-binding"/>
    <property type="match status" value="1"/>
</dbReference>
<dbReference type="SUPFAM" id="SSF56801">
    <property type="entry name" value="Acetyl-CoA synthetase-like"/>
    <property type="match status" value="1"/>
</dbReference>
<dbReference type="Gene3D" id="2.30.38.10">
    <property type="entry name" value="Luciferase, Domain 3"/>
    <property type="match status" value="1"/>
</dbReference>
<feature type="domain" description="AMP-dependent synthetase/ligase" evidence="1">
    <location>
        <begin position="35"/>
        <end position="426"/>
    </location>
</feature>
<keyword evidence="3" id="KW-0436">Ligase</keyword>